<evidence type="ECO:0000256" key="4">
    <source>
        <dbReference type="SAM" id="SignalP"/>
    </source>
</evidence>
<sequence length="331" mass="38174">MHRMKRLLLLALVATCCVGPIHGGALSGWRRWLFEWPDMSFIPAWMSLPWGPVPDWGAVRGHIDCRNDMKAAMADVAMPCKNGTGLTLPSVCNLKIAILQMRAGEYTRPGTKYTFQEPVHNLNKKYCFRWHFCSHSLLSDPTFDEAKFPGYKERHPAWMKVLAAHSLVSKGEYDWVMWMDGDAAIIDHSVDVRFIIAQAPNTTQFIVSHDAWHTVGDGQANTGVWLIKVNKESVQMLEEWYKLPDTDTEMSKFKTGHPWEQAVFNSKIFRTYEKVIHRLPFCWLFGHPWALLDQPFIAHMPGLTNENKLTERLRYFSFWDAQTIAGQQYLD</sequence>
<dbReference type="InterPro" id="IPR029044">
    <property type="entry name" value="Nucleotide-diphossugar_trans"/>
</dbReference>
<dbReference type="GO" id="GO:0000139">
    <property type="term" value="C:Golgi membrane"/>
    <property type="evidence" value="ECO:0007669"/>
    <property type="project" value="TreeGrafter"/>
</dbReference>
<organism evidence="5">
    <name type="scientific">Chlamydomonas leiostraca</name>
    <dbReference type="NCBI Taxonomy" id="1034604"/>
    <lineage>
        <taxon>Eukaryota</taxon>
        <taxon>Viridiplantae</taxon>
        <taxon>Chlorophyta</taxon>
        <taxon>core chlorophytes</taxon>
        <taxon>Chlorophyceae</taxon>
        <taxon>CS clade</taxon>
        <taxon>Chlamydomonadales</taxon>
        <taxon>Chlamydomonadaceae</taxon>
        <taxon>Chlamydomonas</taxon>
    </lineage>
</organism>
<evidence type="ECO:0000256" key="3">
    <source>
        <dbReference type="ARBA" id="ARBA00022679"/>
    </source>
</evidence>
<dbReference type="PANTHER" id="PTHR31306:SF4">
    <property type="entry name" value="ALPHA-1,2-GALACTOSYLTRANSFERASE"/>
    <property type="match status" value="1"/>
</dbReference>
<dbReference type="SUPFAM" id="SSF53448">
    <property type="entry name" value="Nucleotide-diphospho-sugar transferases"/>
    <property type="match status" value="1"/>
</dbReference>
<name>A0A7S0WUM7_9CHLO</name>
<feature type="chain" id="PRO_5030538307" description="Glycosyltransferase" evidence="4">
    <location>
        <begin position="24"/>
        <end position="331"/>
    </location>
</feature>
<feature type="signal peptide" evidence="4">
    <location>
        <begin position="1"/>
        <end position="23"/>
    </location>
</feature>
<dbReference type="GO" id="GO:0006487">
    <property type="term" value="P:protein N-linked glycosylation"/>
    <property type="evidence" value="ECO:0007669"/>
    <property type="project" value="TreeGrafter"/>
</dbReference>
<keyword evidence="4" id="KW-0732">Signal</keyword>
<dbReference type="AlphaFoldDB" id="A0A7S0WUM7"/>
<evidence type="ECO:0000256" key="2">
    <source>
        <dbReference type="ARBA" id="ARBA00022676"/>
    </source>
</evidence>
<accession>A0A7S0WUM7</accession>
<keyword evidence="3" id="KW-0808">Transferase</keyword>
<dbReference type="InterPro" id="IPR008630">
    <property type="entry name" value="Glyco_trans_34"/>
</dbReference>
<keyword evidence="2" id="KW-0328">Glycosyltransferase</keyword>
<dbReference type="Gene3D" id="3.90.550.10">
    <property type="entry name" value="Spore Coat Polysaccharide Biosynthesis Protein SpsA, Chain A"/>
    <property type="match status" value="1"/>
</dbReference>
<gene>
    <name evidence="5" type="ORF">CLEI1391_LOCUS12334</name>
</gene>
<dbReference type="EMBL" id="HBFB01021994">
    <property type="protein sequence ID" value="CAD8685439.1"/>
    <property type="molecule type" value="Transcribed_RNA"/>
</dbReference>
<dbReference type="GO" id="GO:0016757">
    <property type="term" value="F:glycosyltransferase activity"/>
    <property type="evidence" value="ECO:0007669"/>
    <property type="project" value="UniProtKB-KW"/>
</dbReference>
<dbReference type="PANTHER" id="PTHR31306">
    <property type="entry name" value="ALPHA-1,6-MANNOSYLTRANSFERASE MNN11-RELATED"/>
    <property type="match status" value="1"/>
</dbReference>
<proteinExistence type="inferred from homology"/>
<evidence type="ECO:0000313" key="5">
    <source>
        <dbReference type="EMBL" id="CAD8685439.1"/>
    </source>
</evidence>
<evidence type="ECO:0000256" key="1">
    <source>
        <dbReference type="ARBA" id="ARBA00005664"/>
    </source>
</evidence>
<evidence type="ECO:0008006" key="6">
    <source>
        <dbReference type="Google" id="ProtNLM"/>
    </source>
</evidence>
<reference evidence="5" key="1">
    <citation type="submission" date="2021-01" db="EMBL/GenBank/DDBJ databases">
        <authorList>
            <person name="Corre E."/>
            <person name="Pelletier E."/>
            <person name="Niang G."/>
            <person name="Scheremetjew M."/>
            <person name="Finn R."/>
            <person name="Kale V."/>
            <person name="Holt S."/>
            <person name="Cochrane G."/>
            <person name="Meng A."/>
            <person name="Brown T."/>
            <person name="Cohen L."/>
        </authorList>
    </citation>
    <scope>NUCLEOTIDE SEQUENCE</scope>
    <source>
        <strain evidence="5">SAG 11-49</strain>
    </source>
</reference>
<comment type="similarity">
    <text evidence="1">Belongs to the glycosyltransferase 34 family.</text>
</comment>
<protein>
    <recommendedName>
        <fullName evidence="6">Glycosyltransferase</fullName>
    </recommendedName>
</protein>